<dbReference type="PROSITE" id="PS01077">
    <property type="entry name" value="RIBOSOMAL_L37E"/>
    <property type="match status" value="1"/>
</dbReference>
<dbReference type="PANTHER" id="PTHR10768:SF0">
    <property type="entry name" value="RIBOSOMAL PROTEIN L37"/>
    <property type="match status" value="1"/>
</dbReference>
<evidence type="ECO:0000313" key="10">
    <source>
        <dbReference type="Proteomes" id="UP000283269"/>
    </source>
</evidence>
<dbReference type="Pfam" id="PF01907">
    <property type="entry name" value="Ribosomal_L37e"/>
    <property type="match status" value="1"/>
</dbReference>
<comment type="caution">
    <text evidence="9">The sequence shown here is derived from an EMBL/GenBank/DDBJ whole genome shotgun (WGS) entry which is preliminary data.</text>
</comment>
<evidence type="ECO:0000256" key="5">
    <source>
        <dbReference type="ARBA" id="ARBA00022833"/>
    </source>
</evidence>
<evidence type="ECO:0000256" key="8">
    <source>
        <dbReference type="ARBA" id="ARBA00023274"/>
    </source>
</evidence>
<gene>
    <name evidence="9" type="ORF">CVT25_001224</name>
</gene>
<protein>
    <recommendedName>
        <fullName evidence="11">Ribosomal protein L37</fullName>
    </recommendedName>
</protein>
<keyword evidence="5" id="KW-0862">Zinc</keyword>
<keyword evidence="8" id="KW-0687">Ribonucleoprotein</keyword>
<evidence type="ECO:0000256" key="7">
    <source>
        <dbReference type="ARBA" id="ARBA00022980"/>
    </source>
</evidence>
<dbReference type="PANTHER" id="PTHR10768">
    <property type="entry name" value="60S RIBOSOMAL PROTEIN L37"/>
    <property type="match status" value="1"/>
</dbReference>
<dbReference type="OrthoDB" id="10259236at2759"/>
<dbReference type="AlphaFoldDB" id="A0A409XKD9"/>
<dbReference type="GO" id="GO:0019843">
    <property type="term" value="F:rRNA binding"/>
    <property type="evidence" value="ECO:0007669"/>
    <property type="project" value="UniProtKB-KW"/>
</dbReference>
<evidence type="ECO:0000256" key="4">
    <source>
        <dbReference type="ARBA" id="ARBA00022771"/>
    </source>
</evidence>
<sequence>MFPRPQIIRANPTKDRRPATIDPLTLSILKNTTRWKAVSARREDRKGWMRSDGSGWCCVDENSQGHGSGGLNCCSTTKGTSSFGKRHTKSHTLCRRCGNRAFHRQHKTCASCGYPAAKLRSYEWGQKAKRRKTTGTGRMKYLKEVSRRFKNGFRENTVAKKRVAAKTDA</sequence>
<evidence type="ECO:0000256" key="2">
    <source>
        <dbReference type="ARBA" id="ARBA00022723"/>
    </source>
</evidence>
<dbReference type="GO" id="GO:0022625">
    <property type="term" value="C:cytosolic large ribosomal subunit"/>
    <property type="evidence" value="ECO:0007669"/>
    <property type="project" value="TreeGrafter"/>
</dbReference>
<name>A0A409XKD9_PSICY</name>
<dbReference type="SUPFAM" id="SSF57829">
    <property type="entry name" value="Zn-binding ribosomal proteins"/>
    <property type="match status" value="1"/>
</dbReference>
<dbReference type="FunFam" id="2.20.25.30:FF:000001">
    <property type="entry name" value="Ribosomal protein L37"/>
    <property type="match status" value="1"/>
</dbReference>
<dbReference type="Proteomes" id="UP000283269">
    <property type="component" value="Unassembled WGS sequence"/>
</dbReference>
<evidence type="ECO:0000313" key="9">
    <source>
        <dbReference type="EMBL" id="PPQ91208.1"/>
    </source>
</evidence>
<keyword evidence="7" id="KW-0689">Ribosomal protein</keyword>
<keyword evidence="2" id="KW-0479">Metal-binding</keyword>
<evidence type="ECO:0000256" key="3">
    <source>
        <dbReference type="ARBA" id="ARBA00022730"/>
    </source>
</evidence>
<dbReference type="HAMAP" id="MF_00547">
    <property type="entry name" value="Ribosomal_eL37"/>
    <property type="match status" value="1"/>
</dbReference>
<reference evidence="9 10" key="1">
    <citation type="journal article" date="2018" name="Evol. Lett.">
        <title>Horizontal gene cluster transfer increased hallucinogenic mushroom diversity.</title>
        <authorList>
            <person name="Reynolds H.T."/>
            <person name="Vijayakumar V."/>
            <person name="Gluck-Thaler E."/>
            <person name="Korotkin H.B."/>
            <person name="Matheny P.B."/>
            <person name="Slot J.C."/>
        </authorList>
    </citation>
    <scope>NUCLEOTIDE SEQUENCE [LARGE SCALE GENOMIC DNA]</scope>
    <source>
        <strain evidence="9 10">2631</strain>
    </source>
</reference>
<keyword evidence="3" id="KW-0699">rRNA-binding</keyword>
<accession>A0A409XKD9</accession>
<dbReference type="InterPro" id="IPR001569">
    <property type="entry name" value="Ribosomal_eL37"/>
</dbReference>
<dbReference type="GO" id="GO:0003735">
    <property type="term" value="F:structural constituent of ribosome"/>
    <property type="evidence" value="ECO:0007669"/>
    <property type="project" value="InterPro"/>
</dbReference>
<evidence type="ECO:0008006" key="11">
    <source>
        <dbReference type="Google" id="ProtNLM"/>
    </source>
</evidence>
<organism evidence="9 10">
    <name type="scientific">Psilocybe cyanescens</name>
    <dbReference type="NCBI Taxonomy" id="93625"/>
    <lineage>
        <taxon>Eukaryota</taxon>
        <taxon>Fungi</taxon>
        <taxon>Dikarya</taxon>
        <taxon>Basidiomycota</taxon>
        <taxon>Agaricomycotina</taxon>
        <taxon>Agaricomycetes</taxon>
        <taxon>Agaricomycetidae</taxon>
        <taxon>Agaricales</taxon>
        <taxon>Agaricineae</taxon>
        <taxon>Strophariaceae</taxon>
        <taxon>Psilocybe</taxon>
    </lineage>
</organism>
<keyword evidence="6" id="KW-0694">RNA-binding</keyword>
<proteinExistence type="inferred from homology"/>
<evidence type="ECO:0000256" key="1">
    <source>
        <dbReference type="ARBA" id="ARBA00009805"/>
    </source>
</evidence>
<keyword evidence="4" id="KW-0863">Zinc-finger</keyword>
<dbReference type="InterPro" id="IPR011332">
    <property type="entry name" value="Ribosomal_zn-bd"/>
</dbReference>
<dbReference type="InParanoid" id="A0A409XKD9"/>
<comment type="similarity">
    <text evidence="1">Belongs to the eukaryotic ribosomal protein eL37 family.</text>
</comment>
<evidence type="ECO:0000256" key="6">
    <source>
        <dbReference type="ARBA" id="ARBA00022884"/>
    </source>
</evidence>
<dbReference type="Gene3D" id="2.20.25.30">
    <property type="match status" value="1"/>
</dbReference>
<keyword evidence="10" id="KW-1185">Reference proteome</keyword>
<dbReference type="InterPro" id="IPR011331">
    <property type="entry name" value="Ribosomal_eL37/eL43"/>
</dbReference>
<dbReference type="GO" id="GO:0008270">
    <property type="term" value="F:zinc ion binding"/>
    <property type="evidence" value="ECO:0007669"/>
    <property type="project" value="UniProtKB-KW"/>
</dbReference>
<dbReference type="GO" id="GO:0006412">
    <property type="term" value="P:translation"/>
    <property type="evidence" value="ECO:0007669"/>
    <property type="project" value="InterPro"/>
</dbReference>
<dbReference type="InterPro" id="IPR018267">
    <property type="entry name" value="Ribosomal_eL37_CS"/>
</dbReference>
<dbReference type="STRING" id="93625.A0A409XKD9"/>
<dbReference type="EMBL" id="NHYD01001423">
    <property type="protein sequence ID" value="PPQ91208.1"/>
    <property type="molecule type" value="Genomic_DNA"/>
</dbReference>